<protein>
    <submittedName>
        <fullName evidence="1">Uncharacterized protein</fullName>
    </submittedName>
</protein>
<dbReference type="Proteomes" id="UP000177907">
    <property type="component" value="Unassembled WGS sequence"/>
</dbReference>
<accession>A0A1F6NV06</accession>
<proteinExistence type="predicted"/>
<sequence length="898" mass="92398">MGLTLKYMDTADTMGTMTLVKTGSVTKLKLAVATLALAVAGNVALAVAPIRPPTTYLTVTSCSAVAGGVATERQYLNSCTAGKGYTYVCLNNNTFRLIWRAPCVGAITSKSFTDSYVNGSCRQLANGISLTENFNNGCSGSSNYTYSCYSPTRMKKVGGKCVNGCSDPDGGLNLISQNLTSLWSGGRMISSTLDTCTGSGRVSEGTCSGGVISKTALSCPDGFSCSVGRCVYSPVKKCIDIDGGNVNISSVAKVVDLNNGNILSSLPDKCASTSTPSIGVLEAVCGFGSSVSYVTTSCAFHDVCVAGACKPIVCTDGDGGVNTMVSSSVSISVGGTVFTTNYDSCVNTTTVSEQMCFNTFASSTQVACASGYTCKGGACMPPPVPPSGSLTIVRSATPVTRTVINDGSAGIDSLGLLLSAGTNEDIRLTNLTLHVYIDENVDGIFANAIEGAVNARDIINEINLYSGTTKIAGPVLVDASGNAVFHSGKFSGGSYTIPKGTNKSIVARATLGGGSPYGGNDDRYALTFSAIDVQADGATTANNIVPTVVGTDVNGTTVPSVYIQVTGSGSLNITRSATPVSQTVISGAGKVPSLGVLLSAGAVEDVRLSGLTMHTYVDGNNDGIFVSAVEGGVDANDLITAVFLYDGEIKVAGPVFVNSTGDAVFSSGDFTGGYYEVPKNNNKLLVAKSDVYGLAPYGGNDNRYAFTFSSADVIARGASSANIVVPTVAGTNINHTSAPIVYVRVASTIIGNVVITSNASFPSGQLLMDGVSQVVGSFNVTVPIPGPEDVTFQSFKFHVLKTSGLNLSDWQMKLGPTARFNGVVSGDDVTFDVMDSTMYPGSTRSVQVYATPIFPPAATTTPSLFVMTGILRAADVVVDATLLGWPTDGVWSNRLVYP</sequence>
<evidence type="ECO:0000313" key="2">
    <source>
        <dbReference type="Proteomes" id="UP000177907"/>
    </source>
</evidence>
<dbReference type="AlphaFoldDB" id="A0A1F6NV06"/>
<gene>
    <name evidence="1" type="ORF">A3J93_05005</name>
</gene>
<comment type="caution">
    <text evidence="1">The sequence shown here is derived from an EMBL/GenBank/DDBJ whole genome shotgun (WGS) entry which is preliminary data.</text>
</comment>
<reference evidence="1 2" key="1">
    <citation type="journal article" date="2016" name="Nat. Commun.">
        <title>Thousands of microbial genomes shed light on interconnected biogeochemical processes in an aquifer system.</title>
        <authorList>
            <person name="Anantharaman K."/>
            <person name="Brown C.T."/>
            <person name="Hug L.A."/>
            <person name="Sharon I."/>
            <person name="Castelle C.J."/>
            <person name="Probst A.J."/>
            <person name="Thomas B.C."/>
            <person name="Singh A."/>
            <person name="Wilkins M.J."/>
            <person name="Karaoz U."/>
            <person name="Brodie E.L."/>
            <person name="Williams K.H."/>
            <person name="Hubbard S.S."/>
            <person name="Banfield J.F."/>
        </authorList>
    </citation>
    <scope>NUCLEOTIDE SEQUENCE [LARGE SCALE GENOMIC DNA]</scope>
</reference>
<dbReference type="STRING" id="1798704.A3J93_05005"/>
<name>A0A1F6NV06_9BACT</name>
<evidence type="ECO:0000313" key="1">
    <source>
        <dbReference type="EMBL" id="OGH87765.1"/>
    </source>
</evidence>
<organism evidence="1 2">
    <name type="scientific">Candidatus Magasanikbacteria bacterium RIFOXYC2_FULL_42_28</name>
    <dbReference type="NCBI Taxonomy" id="1798704"/>
    <lineage>
        <taxon>Bacteria</taxon>
        <taxon>Candidatus Magasanikiibacteriota</taxon>
    </lineage>
</organism>
<dbReference type="EMBL" id="MFQZ01000009">
    <property type="protein sequence ID" value="OGH87765.1"/>
    <property type="molecule type" value="Genomic_DNA"/>
</dbReference>